<comment type="caution">
    <text evidence="3">The sequence shown here is derived from an EMBL/GenBank/DDBJ whole genome shotgun (WGS) entry which is preliminary data.</text>
</comment>
<evidence type="ECO:0000313" key="3">
    <source>
        <dbReference type="EMBL" id="GAA4317672.1"/>
    </source>
</evidence>
<feature type="domain" description="Deacetylase PdaC" evidence="2">
    <location>
        <begin position="203"/>
        <end position="267"/>
    </location>
</feature>
<dbReference type="InterPro" id="IPR025303">
    <property type="entry name" value="PdaC"/>
</dbReference>
<evidence type="ECO:0000259" key="1">
    <source>
        <dbReference type="Pfam" id="PF11738"/>
    </source>
</evidence>
<proteinExistence type="predicted"/>
<dbReference type="Pfam" id="PF13739">
    <property type="entry name" value="PdaC"/>
    <property type="match status" value="1"/>
</dbReference>
<reference evidence="4" key="1">
    <citation type="journal article" date="2019" name="Int. J. Syst. Evol. Microbiol.">
        <title>The Global Catalogue of Microorganisms (GCM) 10K type strain sequencing project: providing services to taxonomists for standard genome sequencing and annotation.</title>
        <authorList>
            <consortium name="The Broad Institute Genomics Platform"/>
            <consortium name="The Broad Institute Genome Sequencing Center for Infectious Disease"/>
            <person name="Wu L."/>
            <person name="Ma J."/>
        </authorList>
    </citation>
    <scope>NUCLEOTIDE SEQUENCE [LARGE SCALE GENOMIC DNA]</scope>
    <source>
        <strain evidence="4">JCM 17664</strain>
    </source>
</reference>
<protein>
    <recommendedName>
        <fullName evidence="5">DUF3298 domain-containing protein</fullName>
    </recommendedName>
</protein>
<gene>
    <name evidence="3" type="ORF">GCM10023143_29880</name>
</gene>
<dbReference type="Gene3D" id="3.90.640.20">
    <property type="entry name" value="Heat-shock cognate protein, ATPase"/>
    <property type="match status" value="1"/>
</dbReference>
<dbReference type="Gene3D" id="3.30.565.40">
    <property type="entry name" value="Fervidobacterium nodosum Rt17-B1 like"/>
    <property type="match status" value="1"/>
</dbReference>
<keyword evidence="4" id="KW-1185">Reference proteome</keyword>
<dbReference type="Proteomes" id="UP001501207">
    <property type="component" value="Unassembled WGS sequence"/>
</dbReference>
<sequence length="381" mass="41831">MAAAGLLAGCHPGSRNDASSSGQHERDEKVQTAYYKYLQGNLGGKKVTLQLTKSDGQYDGIFYEDSLARPVTISGSTDTAGHITLVTYRQYDPVDTLQGTFSQPGVFSGYCKPAEQEGKGSQAAPAAFALQEIYSEGTRRWQVYRLQDSLSLKPGDSSSPKARIAYTLLWPGKGWPDAGHLLVQQTLAGDLLGLHTPVTAGAQALRNAADSFLTTYKQARANLSPGFAAGTFNWESQIRMELLWNAGDIVSLACNRYEYTGGAHGQTNTLLVVWDLKHARILERGDLFRPGYEKKLQQVLEQKLRRAYDIPEKAALNSRRYGILFDKHLNLTDNFYLTGHGIGFIYNPYEVAPYAVGPIELFVPFSELQDVLKNPGGVPAT</sequence>
<name>A0ABP8G5Y0_9BACT</name>
<feature type="domain" description="DUF3298" evidence="1">
    <location>
        <begin position="286"/>
        <end position="366"/>
    </location>
</feature>
<dbReference type="InterPro" id="IPR037126">
    <property type="entry name" value="PdaC/RsiV-like_sf"/>
</dbReference>
<dbReference type="Pfam" id="PF11738">
    <property type="entry name" value="DUF3298"/>
    <property type="match status" value="1"/>
</dbReference>
<organism evidence="3 4">
    <name type="scientific">Compostibacter hankyongensis</name>
    <dbReference type="NCBI Taxonomy" id="1007089"/>
    <lineage>
        <taxon>Bacteria</taxon>
        <taxon>Pseudomonadati</taxon>
        <taxon>Bacteroidota</taxon>
        <taxon>Chitinophagia</taxon>
        <taxon>Chitinophagales</taxon>
        <taxon>Chitinophagaceae</taxon>
        <taxon>Compostibacter</taxon>
    </lineage>
</organism>
<evidence type="ECO:0000313" key="4">
    <source>
        <dbReference type="Proteomes" id="UP001501207"/>
    </source>
</evidence>
<dbReference type="InterPro" id="IPR021729">
    <property type="entry name" value="DUF3298"/>
</dbReference>
<accession>A0ABP8G5Y0</accession>
<dbReference type="EMBL" id="BAABFN010000020">
    <property type="protein sequence ID" value="GAA4317672.1"/>
    <property type="molecule type" value="Genomic_DNA"/>
</dbReference>
<evidence type="ECO:0008006" key="5">
    <source>
        <dbReference type="Google" id="ProtNLM"/>
    </source>
</evidence>
<evidence type="ECO:0000259" key="2">
    <source>
        <dbReference type="Pfam" id="PF13739"/>
    </source>
</evidence>